<sequence>MAILKKISIIYFFIWIVIPKDAILFFVSVPAHFSHHLLEHGQVSLLSFIDEHIQGAENHPSDEHAHERKFPCDHHHSESCGYSIQLLKMVSSAYDWSFLNYQIVKHIIPFNIYFPNEPRFSIWQPPQQEMLFSFRIV</sequence>
<feature type="transmembrane region" description="Helical" evidence="1">
    <location>
        <begin position="12"/>
        <end position="33"/>
    </location>
</feature>
<gene>
    <name evidence="2" type="ORF">SAMN05661044_00833</name>
</gene>
<keyword evidence="1" id="KW-0812">Transmembrane</keyword>
<dbReference type="STRING" id="407022.SAMN05661044_00833"/>
<protein>
    <submittedName>
        <fullName evidence="2">Uncharacterized protein</fullName>
    </submittedName>
</protein>
<dbReference type="Proteomes" id="UP000199421">
    <property type="component" value="Unassembled WGS sequence"/>
</dbReference>
<keyword evidence="3" id="KW-1185">Reference proteome</keyword>
<dbReference type="RefSeq" id="WP_093318670.1">
    <property type="nucleotide sequence ID" value="NZ_FOAF01000001.1"/>
</dbReference>
<keyword evidence="1" id="KW-1133">Transmembrane helix</keyword>
<organism evidence="2 3">
    <name type="scientific">Olivibacter domesticus</name>
    <name type="common">Pseudosphingobacterium domesticum</name>
    <dbReference type="NCBI Taxonomy" id="407022"/>
    <lineage>
        <taxon>Bacteria</taxon>
        <taxon>Pseudomonadati</taxon>
        <taxon>Bacteroidota</taxon>
        <taxon>Sphingobacteriia</taxon>
        <taxon>Sphingobacteriales</taxon>
        <taxon>Sphingobacteriaceae</taxon>
        <taxon>Olivibacter</taxon>
    </lineage>
</organism>
<accession>A0A1H7ITU2</accession>
<evidence type="ECO:0000256" key="1">
    <source>
        <dbReference type="SAM" id="Phobius"/>
    </source>
</evidence>
<dbReference type="OrthoDB" id="825489at2"/>
<evidence type="ECO:0000313" key="2">
    <source>
        <dbReference type="EMBL" id="SEK65923.1"/>
    </source>
</evidence>
<name>A0A1H7ITU2_OLID1</name>
<dbReference type="AlphaFoldDB" id="A0A1H7ITU2"/>
<keyword evidence="1" id="KW-0472">Membrane</keyword>
<reference evidence="3" key="1">
    <citation type="submission" date="2016-10" db="EMBL/GenBank/DDBJ databases">
        <authorList>
            <person name="Varghese N."/>
            <person name="Submissions S."/>
        </authorList>
    </citation>
    <scope>NUCLEOTIDE SEQUENCE [LARGE SCALE GENOMIC DNA]</scope>
    <source>
        <strain evidence="3">DSM 18733</strain>
    </source>
</reference>
<proteinExistence type="predicted"/>
<dbReference type="EMBL" id="FOAF01000001">
    <property type="protein sequence ID" value="SEK65923.1"/>
    <property type="molecule type" value="Genomic_DNA"/>
</dbReference>
<evidence type="ECO:0000313" key="3">
    <source>
        <dbReference type="Proteomes" id="UP000199421"/>
    </source>
</evidence>